<protein>
    <submittedName>
        <fullName evidence="2">Type IV pilus assembly PilZ</fullName>
    </submittedName>
</protein>
<dbReference type="Gene3D" id="2.40.10.220">
    <property type="entry name" value="predicted glycosyltransferase like domains"/>
    <property type="match status" value="1"/>
</dbReference>
<dbReference type="OrthoDB" id="5454592at2"/>
<dbReference type="Pfam" id="PF07238">
    <property type="entry name" value="PilZ"/>
    <property type="match status" value="1"/>
</dbReference>
<organism evidence="2 3">
    <name type="scientific">Pelobacter propionicus (strain DSM 2379 / NBRC 103807 / OttBd1)</name>
    <dbReference type="NCBI Taxonomy" id="338966"/>
    <lineage>
        <taxon>Bacteria</taxon>
        <taxon>Pseudomonadati</taxon>
        <taxon>Thermodesulfobacteriota</taxon>
        <taxon>Desulfuromonadia</taxon>
        <taxon>Desulfuromonadales</taxon>
        <taxon>Desulfuromonadaceae</taxon>
        <taxon>Pelobacter</taxon>
    </lineage>
</organism>
<keyword evidence="3" id="KW-1185">Reference proteome</keyword>
<dbReference type="SUPFAM" id="SSF141371">
    <property type="entry name" value="PilZ domain-like"/>
    <property type="match status" value="1"/>
</dbReference>
<dbReference type="Proteomes" id="UP000006732">
    <property type="component" value="Chromosome"/>
</dbReference>
<name>A1AU12_PELPD</name>
<gene>
    <name evidence="2" type="ordered locus">Ppro_3239</name>
</gene>
<evidence type="ECO:0000313" key="2">
    <source>
        <dbReference type="EMBL" id="ABL00833.1"/>
    </source>
</evidence>
<dbReference type="AlphaFoldDB" id="A1AU12"/>
<sequence length="231" mass="25319">MASPGLSILVVSYSDDIRDALVATLKSYDVSAVACSSFCVAEEHALHGLHNGLLVDLPSMVRAKGEEKIVACTLANFYPTLRVKAIGNALIPMAMPGSSKQDRSLNEFLTRSCPTFVPRALRAHRRHAICALTLLVYRGEELRGVTLNISWGGAFIMDTQAERFQAGESVEVRFPRYGGAARAVIRRVVPWGMDDPPGIGVSFQEMDQDLETALAGILKTRREFDRDRLVA</sequence>
<dbReference type="InterPro" id="IPR009875">
    <property type="entry name" value="PilZ_domain"/>
</dbReference>
<evidence type="ECO:0000313" key="3">
    <source>
        <dbReference type="Proteomes" id="UP000006732"/>
    </source>
</evidence>
<dbReference type="EMBL" id="CP000482">
    <property type="protein sequence ID" value="ABL00833.1"/>
    <property type="molecule type" value="Genomic_DNA"/>
</dbReference>
<feature type="domain" description="PilZ" evidence="1">
    <location>
        <begin position="122"/>
        <end position="216"/>
    </location>
</feature>
<dbReference type="eggNOG" id="ENOG50345ET">
    <property type="taxonomic scope" value="Bacteria"/>
</dbReference>
<dbReference type="GO" id="GO:0035438">
    <property type="term" value="F:cyclic-di-GMP binding"/>
    <property type="evidence" value="ECO:0007669"/>
    <property type="project" value="InterPro"/>
</dbReference>
<dbReference type="RefSeq" id="WP_011737050.1">
    <property type="nucleotide sequence ID" value="NC_008609.1"/>
</dbReference>
<dbReference type="HOGENOM" id="CLU_1198401_0_0_7"/>
<dbReference type="KEGG" id="ppd:Ppro_3239"/>
<dbReference type="STRING" id="338966.Ppro_3239"/>
<reference evidence="2 3" key="1">
    <citation type="submission" date="2006-10" db="EMBL/GenBank/DDBJ databases">
        <title>Complete sequence of chromosome of Pelobacter propionicus DSM 2379.</title>
        <authorList>
            <consortium name="US DOE Joint Genome Institute"/>
            <person name="Copeland A."/>
            <person name="Lucas S."/>
            <person name="Lapidus A."/>
            <person name="Barry K."/>
            <person name="Detter J.C."/>
            <person name="Glavina del Rio T."/>
            <person name="Hammon N."/>
            <person name="Israni S."/>
            <person name="Dalin E."/>
            <person name="Tice H."/>
            <person name="Pitluck S."/>
            <person name="Saunders E."/>
            <person name="Brettin T."/>
            <person name="Bruce D."/>
            <person name="Han C."/>
            <person name="Tapia R."/>
            <person name="Schmutz J."/>
            <person name="Larimer F."/>
            <person name="Land M."/>
            <person name="Hauser L."/>
            <person name="Kyrpides N."/>
            <person name="Kim E."/>
            <person name="Lovley D."/>
            <person name="Richardson P."/>
        </authorList>
    </citation>
    <scope>NUCLEOTIDE SEQUENCE [LARGE SCALE GENOMIC DNA]</scope>
    <source>
        <strain evidence="3">DSM 2379 / NBRC 103807 / OttBd1</strain>
    </source>
</reference>
<evidence type="ECO:0000259" key="1">
    <source>
        <dbReference type="Pfam" id="PF07238"/>
    </source>
</evidence>
<proteinExistence type="predicted"/>
<accession>A1AU12</accession>